<dbReference type="Proteomes" id="UP000241284">
    <property type="component" value="Unassembled WGS sequence"/>
</dbReference>
<comment type="caution">
    <text evidence="1">The sequence shown here is derived from an EMBL/GenBank/DDBJ whole genome shotgun (WGS) entry which is preliminary data.</text>
</comment>
<accession>A0A2R6B6U7</accession>
<name>A0A2R6B6U7_9ARCH</name>
<protein>
    <recommendedName>
        <fullName evidence="3">DUF4325 domain-containing protein</fullName>
    </recommendedName>
</protein>
<evidence type="ECO:0008006" key="3">
    <source>
        <dbReference type="Google" id="ProtNLM"/>
    </source>
</evidence>
<proteinExistence type="predicted"/>
<dbReference type="EMBL" id="NEXH01000029">
    <property type="protein sequence ID" value="PSN94198.1"/>
    <property type="molecule type" value="Genomic_DNA"/>
</dbReference>
<evidence type="ECO:0000313" key="1">
    <source>
        <dbReference type="EMBL" id="PSN94198.1"/>
    </source>
</evidence>
<organism evidence="1 2">
    <name type="scientific">Candidatus Marsarchaeota G2 archaeon ECH_B_2</name>
    <dbReference type="NCBI Taxonomy" id="1978160"/>
    <lineage>
        <taxon>Archaea</taxon>
        <taxon>Candidatus Marsarchaeota</taxon>
        <taxon>Candidatus Marsarchaeota group 2</taxon>
    </lineage>
</organism>
<evidence type="ECO:0000313" key="2">
    <source>
        <dbReference type="Proteomes" id="UP000241284"/>
    </source>
</evidence>
<dbReference type="AlphaFoldDB" id="A0A2R6B6U7"/>
<reference evidence="1 2" key="1">
    <citation type="submission" date="2017-04" db="EMBL/GenBank/DDBJ databases">
        <title>Novel microbial lineages endemic to geothermal iron-oxide mats fill important gaps in the evolutionary history of Archaea.</title>
        <authorList>
            <person name="Jay Z.J."/>
            <person name="Beam J.P."/>
            <person name="Dlakic M."/>
            <person name="Rusch D.B."/>
            <person name="Kozubal M.A."/>
            <person name="Inskeep W.P."/>
        </authorList>
    </citation>
    <scope>NUCLEOTIDE SEQUENCE [LARGE SCALE GENOMIC DNA]</scope>
    <source>
        <strain evidence="1">ECH_B_2</strain>
    </source>
</reference>
<sequence length="106" mass="11797">MHFTGEVGVTGSKVVRVKDHLPVLAVRAACDELFNHTESLPADNVVADFDTFTIASRSFIHQYLLRKERSNKKISEINLHPVIARMLSVVKKQIEESKPSSANSHG</sequence>
<gene>
    <name evidence="1" type="ORF">B9Q06_09920</name>
</gene>